<dbReference type="Pfam" id="PF02465">
    <property type="entry name" value="FliD_N"/>
    <property type="match status" value="1"/>
</dbReference>
<evidence type="ECO:0000256" key="1">
    <source>
        <dbReference type="ARBA" id="ARBA00009764"/>
    </source>
</evidence>
<gene>
    <name evidence="8" type="primary">fliD</name>
    <name evidence="8" type="ORF">JJB74_30550</name>
</gene>
<keyword evidence="3" id="KW-0175">Coiled coil</keyword>
<protein>
    <recommendedName>
        <fullName evidence="5">Flagellar hook-associated protein 2</fullName>
        <shortName evidence="5">HAP2</shortName>
    </recommendedName>
    <alternativeName>
        <fullName evidence="5">Flagellar cap protein</fullName>
    </alternativeName>
</protein>
<dbReference type="InterPro" id="IPR010809">
    <property type="entry name" value="FliD_C"/>
</dbReference>
<evidence type="ECO:0000259" key="6">
    <source>
        <dbReference type="Pfam" id="PF02465"/>
    </source>
</evidence>
<dbReference type="GO" id="GO:0005576">
    <property type="term" value="C:extracellular region"/>
    <property type="evidence" value="ECO:0007669"/>
    <property type="project" value="UniProtKB-SubCell"/>
</dbReference>
<dbReference type="Pfam" id="PF07195">
    <property type="entry name" value="FliD_C"/>
    <property type="match status" value="2"/>
</dbReference>
<evidence type="ECO:0000256" key="2">
    <source>
        <dbReference type="ARBA" id="ARBA00011255"/>
    </source>
</evidence>
<name>A0A934SY38_9BURK</name>
<feature type="domain" description="Flagellar hook-associated protein 2 C-terminal" evidence="7">
    <location>
        <begin position="575"/>
        <end position="647"/>
    </location>
</feature>
<keyword evidence="8" id="KW-0969">Cilium</keyword>
<accession>A0A934SY38</accession>
<dbReference type="InterPro" id="IPR040026">
    <property type="entry name" value="FliD"/>
</dbReference>
<dbReference type="Proteomes" id="UP000622890">
    <property type="component" value="Unassembled WGS sequence"/>
</dbReference>
<dbReference type="GO" id="GO:0009421">
    <property type="term" value="C:bacterial-type flagellum filament cap"/>
    <property type="evidence" value="ECO:0007669"/>
    <property type="project" value="InterPro"/>
</dbReference>
<keyword evidence="9" id="KW-1185">Reference proteome</keyword>
<comment type="similarity">
    <text evidence="1 5">Belongs to the FliD family.</text>
</comment>
<dbReference type="PANTHER" id="PTHR30288:SF0">
    <property type="entry name" value="FLAGELLAR HOOK-ASSOCIATED PROTEIN 2"/>
    <property type="match status" value="1"/>
</dbReference>
<evidence type="ECO:0000313" key="9">
    <source>
        <dbReference type="Proteomes" id="UP000622890"/>
    </source>
</evidence>
<reference evidence="8" key="1">
    <citation type="submission" date="2021-01" db="EMBL/GenBank/DDBJ databases">
        <title>Genome sequence of strain Noviherbaspirillum sp. DKR-6.</title>
        <authorList>
            <person name="Chaudhary D.K."/>
        </authorList>
    </citation>
    <scope>NUCLEOTIDE SEQUENCE</scope>
    <source>
        <strain evidence="8">DKR-6</strain>
    </source>
</reference>
<feature type="domain" description="Flagellar hook-associated protein 2 N-terminal" evidence="6">
    <location>
        <begin position="10"/>
        <end position="106"/>
    </location>
</feature>
<keyword evidence="8" id="KW-0282">Flagellum</keyword>
<evidence type="ECO:0000256" key="5">
    <source>
        <dbReference type="RuleBase" id="RU362066"/>
    </source>
</evidence>
<keyword evidence="5" id="KW-0964">Secreted</keyword>
<keyword evidence="4 5" id="KW-0975">Bacterial flagellum</keyword>
<comment type="subcellular location">
    <subcellularLocation>
        <location evidence="5">Secreted</location>
    </subcellularLocation>
    <subcellularLocation>
        <location evidence="5">Bacterial flagellum</location>
    </subcellularLocation>
</comment>
<dbReference type="GO" id="GO:0009424">
    <property type="term" value="C:bacterial-type flagellum hook"/>
    <property type="evidence" value="ECO:0007669"/>
    <property type="project" value="UniProtKB-UniRule"/>
</dbReference>
<dbReference type="EMBL" id="JAEPBG010000032">
    <property type="protein sequence ID" value="MBK4738976.1"/>
    <property type="molecule type" value="Genomic_DNA"/>
</dbReference>
<evidence type="ECO:0000259" key="7">
    <source>
        <dbReference type="Pfam" id="PF07195"/>
    </source>
</evidence>
<dbReference type="GO" id="GO:0007155">
    <property type="term" value="P:cell adhesion"/>
    <property type="evidence" value="ECO:0007669"/>
    <property type="project" value="InterPro"/>
</dbReference>
<evidence type="ECO:0000313" key="8">
    <source>
        <dbReference type="EMBL" id="MBK4738976.1"/>
    </source>
</evidence>
<dbReference type="InterPro" id="IPR003481">
    <property type="entry name" value="FliD_N"/>
</dbReference>
<sequence>MGISSVGIGSGLDVNSIVTQLMSVENQPLTLLQNKEATYQAQLSALGQVKSALSTFQSAAGSLSDPTQFAAVKATVGDSGVLTASASSSAAPGSYALEVTQLAQAQKLVSAGQASTTTAIGAGTITFDFGTVSGGSLDASTGKYTGASFASSGSGSKSVTIDSTHATLSGIRDAINAAGMGVTASIVNDGSAAPNRLVLTNSATGAASSMKISVSGDATLSSLLSQDPAGSQAMQQTIAAQDAKFSIDGLAVTKPSNHVTDLIDGVTLDLTKTNAGSPTTLSVARDTASATSAVQKFVDAYNTANKTLTSLQAYDATTKTTAALNGDSTVRSMQTRMRDVLSTAVRGGGAYDRLADIGVTFQKDGTLAVDSTKLNAALTSNFNDVASLFAVNGSATDSAVTYGAAGDNTKPGTYALTVTQLAAQAALSGSSTAGLTITAGVNDNLSVNMNGTSASITLKPGTYASTDALALEVQAEINGNSAFSGAGVEVSQSNGVLSITSRQYGSASSIAIGGNGAQTLLGSSPISSAGLDVAGSIDGAAATGSGQKLIGAAGTAADGLAVAVTGGALGSRGTVSYAKGYASQFNDLIDSFLSSDGSLTMHTNGVNASITSLQKQEDDMNTRLAARETTLRAQFTALDSQISAMNSTSTYLTQELAQIQANG</sequence>
<keyword evidence="8" id="KW-0966">Cell projection</keyword>
<dbReference type="PANTHER" id="PTHR30288">
    <property type="entry name" value="FLAGELLAR CAP/ASSEMBLY PROTEIN FLID"/>
    <property type="match status" value="1"/>
</dbReference>
<comment type="function">
    <text evidence="5">Required for morphogenesis and for the elongation of the flagellar filament by facilitating polymerization of the flagellin monomers at the tip of growing filament. Forms a capping structure, which prevents flagellin subunits (transported through the central channel of the flagellum) from leaking out without polymerization at the distal end.</text>
</comment>
<proteinExistence type="inferred from homology"/>
<feature type="domain" description="Flagellar hook-associated protein 2 C-terminal" evidence="7">
    <location>
        <begin position="240"/>
        <end position="398"/>
    </location>
</feature>
<evidence type="ECO:0000256" key="4">
    <source>
        <dbReference type="ARBA" id="ARBA00023143"/>
    </source>
</evidence>
<dbReference type="RefSeq" id="WP_200598346.1">
    <property type="nucleotide sequence ID" value="NZ_JAEPBG010000032.1"/>
</dbReference>
<organism evidence="8 9">
    <name type="scientific">Noviherbaspirillum pedocola</name>
    <dbReference type="NCBI Taxonomy" id="2801341"/>
    <lineage>
        <taxon>Bacteria</taxon>
        <taxon>Pseudomonadati</taxon>
        <taxon>Pseudomonadota</taxon>
        <taxon>Betaproteobacteria</taxon>
        <taxon>Burkholderiales</taxon>
        <taxon>Oxalobacteraceae</taxon>
        <taxon>Noviherbaspirillum</taxon>
    </lineage>
</organism>
<evidence type="ECO:0000256" key="3">
    <source>
        <dbReference type="ARBA" id="ARBA00023054"/>
    </source>
</evidence>
<dbReference type="GO" id="GO:0071973">
    <property type="term" value="P:bacterial-type flagellum-dependent cell motility"/>
    <property type="evidence" value="ECO:0007669"/>
    <property type="project" value="TreeGrafter"/>
</dbReference>
<comment type="subunit">
    <text evidence="2 5">Homopentamer.</text>
</comment>
<comment type="caution">
    <text evidence="8">The sequence shown here is derived from an EMBL/GenBank/DDBJ whole genome shotgun (WGS) entry which is preliminary data.</text>
</comment>
<dbReference type="AlphaFoldDB" id="A0A934SY38"/>